<dbReference type="PANTHER" id="PTHR31157:SF1">
    <property type="entry name" value="SCP DOMAIN-CONTAINING PROTEIN"/>
    <property type="match status" value="1"/>
</dbReference>
<dbReference type="EMBL" id="WKKI01000012">
    <property type="protein sequence ID" value="MRX72156.1"/>
    <property type="molecule type" value="Genomic_DNA"/>
</dbReference>
<dbReference type="InterPro" id="IPR035940">
    <property type="entry name" value="CAP_sf"/>
</dbReference>
<accession>A0A7X2LYA4</accession>
<dbReference type="Gene3D" id="3.40.33.10">
    <property type="entry name" value="CAP"/>
    <property type="match status" value="1"/>
</dbReference>
<protein>
    <recommendedName>
        <fullName evidence="1">SCP domain-containing protein</fullName>
    </recommendedName>
</protein>
<dbReference type="InterPro" id="IPR014044">
    <property type="entry name" value="CAP_dom"/>
</dbReference>
<dbReference type="PANTHER" id="PTHR31157">
    <property type="entry name" value="SCP DOMAIN-CONTAINING PROTEIN"/>
    <property type="match status" value="1"/>
</dbReference>
<dbReference type="AlphaFoldDB" id="A0A7X2LYA4"/>
<evidence type="ECO:0000259" key="1">
    <source>
        <dbReference type="Pfam" id="PF00188"/>
    </source>
</evidence>
<dbReference type="Proteomes" id="UP000448867">
    <property type="component" value="Unassembled WGS sequence"/>
</dbReference>
<dbReference type="SUPFAM" id="SSF55797">
    <property type="entry name" value="PR-1-like"/>
    <property type="match status" value="1"/>
</dbReference>
<sequence length="192" mass="22018">MNKVGWDMISNRTSTNNGDLAKLARLVTRAEQIKKDGGYGVLPAFFNQYLRSYEGQLKSREFVSYVRGPKIGQFDYDVLLITNEERVKNKLKPFTLDMKLSNVALEKSKDMYTKKYFNHQSPTYGSPFDMMKKFGITYHYAGENIAQGYNNPKAVVNGWMNSPGHRANILNANFSRLGTGYHQQLWTQMFTG</sequence>
<dbReference type="CDD" id="cd05379">
    <property type="entry name" value="CAP_bacterial"/>
    <property type="match status" value="1"/>
</dbReference>
<gene>
    <name evidence="2" type="ORF">GJU40_08330</name>
</gene>
<evidence type="ECO:0000313" key="2">
    <source>
        <dbReference type="EMBL" id="MRX72156.1"/>
    </source>
</evidence>
<feature type="domain" description="SCP" evidence="1">
    <location>
        <begin position="82"/>
        <end position="184"/>
    </location>
</feature>
<comment type="caution">
    <text evidence="2">The sequence shown here is derived from an EMBL/GenBank/DDBJ whole genome shotgun (WGS) entry which is preliminary data.</text>
</comment>
<keyword evidence="3" id="KW-1185">Reference proteome</keyword>
<dbReference type="OrthoDB" id="9783944at2"/>
<name>A0A7X2LYA4_9BACI</name>
<reference evidence="2 3" key="1">
    <citation type="submission" date="2019-11" db="EMBL/GenBank/DDBJ databases">
        <title>Bacillus lacus genome.</title>
        <authorList>
            <person name="Allen C.J."/>
            <person name="Newman J.D."/>
        </authorList>
    </citation>
    <scope>NUCLEOTIDE SEQUENCE [LARGE SCALE GENOMIC DNA]</scope>
    <source>
        <strain evidence="2 3">KCTC 33946</strain>
    </source>
</reference>
<dbReference type="Pfam" id="PF00188">
    <property type="entry name" value="CAP"/>
    <property type="match status" value="1"/>
</dbReference>
<evidence type="ECO:0000313" key="3">
    <source>
        <dbReference type="Proteomes" id="UP000448867"/>
    </source>
</evidence>
<organism evidence="2 3">
    <name type="scientific">Metabacillus lacus</name>
    <dbReference type="NCBI Taxonomy" id="1983721"/>
    <lineage>
        <taxon>Bacteria</taxon>
        <taxon>Bacillati</taxon>
        <taxon>Bacillota</taxon>
        <taxon>Bacilli</taxon>
        <taxon>Bacillales</taxon>
        <taxon>Bacillaceae</taxon>
        <taxon>Metabacillus</taxon>
    </lineage>
</organism>
<proteinExistence type="predicted"/>